<gene>
    <name evidence="1" type="ORF">KIW84_056949</name>
</gene>
<organism evidence="1 2">
    <name type="scientific">Pisum sativum</name>
    <name type="common">Garden pea</name>
    <name type="synonym">Lathyrus oleraceus</name>
    <dbReference type="NCBI Taxonomy" id="3888"/>
    <lineage>
        <taxon>Eukaryota</taxon>
        <taxon>Viridiplantae</taxon>
        <taxon>Streptophyta</taxon>
        <taxon>Embryophyta</taxon>
        <taxon>Tracheophyta</taxon>
        <taxon>Spermatophyta</taxon>
        <taxon>Magnoliopsida</taxon>
        <taxon>eudicotyledons</taxon>
        <taxon>Gunneridae</taxon>
        <taxon>Pentapetalae</taxon>
        <taxon>rosids</taxon>
        <taxon>fabids</taxon>
        <taxon>Fabales</taxon>
        <taxon>Fabaceae</taxon>
        <taxon>Papilionoideae</taxon>
        <taxon>50 kb inversion clade</taxon>
        <taxon>NPAAA clade</taxon>
        <taxon>Hologalegina</taxon>
        <taxon>IRL clade</taxon>
        <taxon>Fabeae</taxon>
        <taxon>Lathyrus</taxon>
    </lineage>
</organism>
<dbReference type="Gramene" id="Psat05G0694900-T1">
    <property type="protein sequence ID" value="KAI5412082.1"/>
    <property type="gene ID" value="KIW84_056949"/>
</dbReference>
<dbReference type="AlphaFoldDB" id="A0A9D4X2A7"/>
<evidence type="ECO:0000313" key="1">
    <source>
        <dbReference type="EMBL" id="KAI5412082.1"/>
    </source>
</evidence>
<protein>
    <submittedName>
        <fullName evidence="1">Uncharacterized protein</fullName>
    </submittedName>
</protein>
<accession>A0A9D4X2A7</accession>
<sequence>MANSSMHEFSIIKAFNVDLYPSKAPMIIEVLWLYPTIGWLKCNTYDSFPPDWASCGGLFIDHSGDFVFCFAEKIAWGLGLRSIVIFNDAFKMMLCWDVLNLSESLALLLKSRVLRGGIPIKYHITSSIWSNTKIEVEGVSNNTRIILNGITIHMDSMTNSKIWIHSSSDNAFIVWTLRHNRLPIDDNLMLRGIGALNAELSFMPLLYSSSIIFGWSVIKSDSTVASIAINSPFHLSWVEPPKVVIPNVVRNKLDLPSYIFVIH</sequence>
<comment type="caution">
    <text evidence="1">The sequence shown here is derived from an EMBL/GenBank/DDBJ whole genome shotgun (WGS) entry which is preliminary data.</text>
</comment>
<evidence type="ECO:0000313" key="2">
    <source>
        <dbReference type="Proteomes" id="UP001058974"/>
    </source>
</evidence>
<dbReference type="Proteomes" id="UP001058974">
    <property type="component" value="Chromosome 5"/>
</dbReference>
<name>A0A9D4X2A7_PEA</name>
<proteinExistence type="predicted"/>
<keyword evidence="2" id="KW-1185">Reference proteome</keyword>
<dbReference type="EMBL" id="JAMSHJ010000005">
    <property type="protein sequence ID" value="KAI5412082.1"/>
    <property type="molecule type" value="Genomic_DNA"/>
</dbReference>
<reference evidence="1 2" key="1">
    <citation type="journal article" date="2022" name="Nat. Genet.">
        <title>Improved pea reference genome and pan-genome highlight genomic features and evolutionary characteristics.</title>
        <authorList>
            <person name="Yang T."/>
            <person name="Liu R."/>
            <person name="Luo Y."/>
            <person name="Hu S."/>
            <person name="Wang D."/>
            <person name="Wang C."/>
            <person name="Pandey M.K."/>
            <person name="Ge S."/>
            <person name="Xu Q."/>
            <person name="Li N."/>
            <person name="Li G."/>
            <person name="Huang Y."/>
            <person name="Saxena R.K."/>
            <person name="Ji Y."/>
            <person name="Li M."/>
            <person name="Yan X."/>
            <person name="He Y."/>
            <person name="Liu Y."/>
            <person name="Wang X."/>
            <person name="Xiang C."/>
            <person name="Varshney R.K."/>
            <person name="Ding H."/>
            <person name="Gao S."/>
            <person name="Zong X."/>
        </authorList>
    </citation>
    <scope>NUCLEOTIDE SEQUENCE [LARGE SCALE GENOMIC DNA]</scope>
    <source>
        <strain evidence="1 2">cv. Zhongwan 6</strain>
    </source>
</reference>